<sequence>MPEHFQIKSRVADPLRELWPDHEIEVIDWADYRFRITIEKSVALPVLLEVMGSVDYTSFKGACGQDSRYHLTLTKVWNIMYSYQSEMESLI</sequence>
<proteinExistence type="predicted"/>
<dbReference type="AlphaFoldDB" id="A0A382SN08"/>
<protein>
    <submittedName>
        <fullName evidence="1">Uncharacterized protein</fullName>
    </submittedName>
</protein>
<evidence type="ECO:0000313" key="1">
    <source>
        <dbReference type="EMBL" id="SVD11203.1"/>
    </source>
</evidence>
<organism evidence="1">
    <name type="scientific">marine metagenome</name>
    <dbReference type="NCBI Taxonomy" id="408172"/>
    <lineage>
        <taxon>unclassified sequences</taxon>
        <taxon>metagenomes</taxon>
        <taxon>ecological metagenomes</taxon>
    </lineage>
</organism>
<accession>A0A382SN08</accession>
<dbReference type="EMBL" id="UINC01130253">
    <property type="protein sequence ID" value="SVD11203.1"/>
    <property type="molecule type" value="Genomic_DNA"/>
</dbReference>
<gene>
    <name evidence="1" type="ORF">METZ01_LOCUS364057</name>
</gene>
<reference evidence="1" key="1">
    <citation type="submission" date="2018-05" db="EMBL/GenBank/DDBJ databases">
        <authorList>
            <person name="Lanie J.A."/>
            <person name="Ng W.-L."/>
            <person name="Kazmierczak K.M."/>
            <person name="Andrzejewski T.M."/>
            <person name="Davidsen T.M."/>
            <person name="Wayne K.J."/>
            <person name="Tettelin H."/>
            <person name="Glass J.I."/>
            <person name="Rusch D."/>
            <person name="Podicherti R."/>
            <person name="Tsui H.-C.T."/>
            <person name="Winkler M.E."/>
        </authorList>
    </citation>
    <scope>NUCLEOTIDE SEQUENCE</scope>
</reference>
<name>A0A382SN08_9ZZZZ</name>